<accession>A0A5J5B4W8</accession>
<dbReference type="PANTHER" id="PTHR32263">
    <property type="entry name" value="INACTIVE POLY [ADP-RIBOSE] POLYMERASE SRO4-RELATED"/>
    <property type="match status" value="1"/>
</dbReference>
<dbReference type="OrthoDB" id="6133115at2759"/>
<reference evidence="5 6" key="1">
    <citation type="submission" date="2019-09" db="EMBL/GenBank/DDBJ databases">
        <title>A chromosome-level genome assembly of the Chinese tupelo Nyssa sinensis.</title>
        <authorList>
            <person name="Yang X."/>
            <person name="Kang M."/>
            <person name="Yang Y."/>
            <person name="Xiong H."/>
            <person name="Wang M."/>
            <person name="Zhang Z."/>
            <person name="Wang Z."/>
            <person name="Wu H."/>
            <person name="Ma T."/>
            <person name="Liu J."/>
            <person name="Xi Z."/>
        </authorList>
    </citation>
    <scope>NUCLEOTIDE SEQUENCE [LARGE SCALE GENOMIC DNA]</scope>
    <source>
        <strain evidence="5">J267</strain>
        <tissue evidence="5">Leaf</tissue>
    </source>
</reference>
<name>A0A5J5B4W8_9ASTE</name>
<evidence type="ECO:0000256" key="2">
    <source>
        <dbReference type="SAM" id="MobiDB-lite"/>
    </source>
</evidence>
<dbReference type="PROSITE" id="PS51059">
    <property type="entry name" value="PARP_CATALYTIC"/>
    <property type="match status" value="1"/>
</dbReference>
<dbReference type="Pfam" id="PF23467">
    <property type="entry name" value="WWE_5"/>
    <property type="match status" value="1"/>
</dbReference>
<keyword evidence="1" id="KW-0328">Glycosyltransferase</keyword>
<feature type="domain" description="WWE" evidence="3">
    <location>
        <begin position="54"/>
        <end position="129"/>
    </location>
</feature>
<dbReference type="InterPro" id="IPR037197">
    <property type="entry name" value="WWE_dom_sf"/>
</dbReference>
<dbReference type="SUPFAM" id="SSF56399">
    <property type="entry name" value="ADP-ribosylation"/>
    <property type="match status" value="1"/>
</dbReference>
<dbReference type="InterPro" id="IPR012317">
    <property type="entry name" value="Poly(ADP-ribose)pol_cat_dom"/>
</dbReference>
<feature type="domain" description="PARP catalytic" evidence="4">
    <location>
        <begin position="232"/>
        <end position="445"/>
    </location>
</feature>
<evidence type="ECO:0000256" key="1">
    <source>
        <dbReference type="RuleBase" id="RU362114"/>
    </source>
</evidence>
<proteinExistence type="predicted"/>
<dbReference type="GO" id="GO:0003950">
    <property type="term" value="F:NAD+ poly-ADP-ribosyltransferase activity"/>
    <property type="evidence" value="ECO:0007669"/>
    <property type="project" value="UniProtKB-UniRule"/>
</dbReference>
<dbReference type="InterPro" id="IPR004170">
    <property type="entry name" value="WWE_dom"/>
</dbReference>
<dbReference type="AlphaFoldDB" id="A0A5J5B4W8"/>
<dbReference type="EMBL" id="CM018038">
    <property type="protein sequence ID" value="KAA8538243.1"/>
    <property type="molecule type" value="Genomic_DNA"/>
</dbReference>
<dbReference type="EC" id="2.4.2.-" evidence="1"/>
<dbReference type="Proteomes" id="UP000325577">
    <property type="component" value="Linkage Group LG15"/>
</dbReference>
<dbReference type="PROSITE" id="PS50918">
    <property type="entry name" value="WWE"/>
    <property type="match status" value="1"/>
</dbReference>
<sequence length="445" mass="49697">MVMVNPKDEAANSGDRIGARVLPKLLSLLPSSSFSNPDKEFSQGPDCYTQFLMENYSSFKQSGLPYRFMYYQDGSWVDISSEVLAFLRSGFLEGKAVMEVELDGAQFLFDFYRMLQIDLKTGNQRSIAWVDVDGKCFFPKTFVDGSEEFADSSLNCEIELAKASDNPKIEIADVTENLAAENPKINIEIRIGDNSGSSKRKRENVEPESEKAKEKMKGSSSEDHPDELKRQRLIMPHLQLPRWPKARMLKEIERPYSVISKIFLSKIGNVEPGARITAIHQCMRTCPLSKARYEVFQRQTVITKAARGESNKTFAWHGTSGKAVASILTYGFGKPSQVSGSEVHGLGIYLSRVGSPEMSAMLSEVDGNGEKHVILCQVILGKCEKVELGSKQQYPSSVHFDTGVDDLTNPKWFVIWCANMNNHILPEFVVSYKTSECLPGQLGVP</sequence>
<keyword evidence="6" id="KW-1185">Reference proteome</keyword>
<dbReference type="InterPro" id="IPR044964">
    <property type="entry name" value="RCD1/SRO1-5"/>
</dbReference>
<evidence type="ECO:0000313" key="6">
    <source>
        <dbReference type="Proteomes" id="UP000325577"/>
    </source>
</evidence>
<evidence type="ECO:0000259" key="4">
    <source>
        <dbReference type="PROSITE" id="PS51059"/>
    </source>
</evidence>
<evidence type="ECO:0000313" key="5">
    <source>
        <dbReference type="EMBL" id="KAA8538243.1"/>
    </source>
</evidence>
<dbReference type="Gene3D" id="3.90.228.10">
    <property type="match status" value="1"/>
</dbReference>
<gene>
    <name evidence="5" type="ORF">F0562_027934</name>
</gene>
<dbReference type="InterPro" id="IPR057823">
    <property type="entry name" value="WWE_RCD1"/>
</dbReference>
<dbReference type="PANTHER" id="PTHR32263:SF19">
    <property type="entry name" value="OS03G0230300 PROTEIN"/>
    <property type="match status" value="1"/>
</dbReference>
<keyword evidence="1" id="KW-0520">NAD</keyword>
<dbReference type="SUPFAM" id="SSF117839">
    <property type="entry name" value="WWE domain"/>
    <property type="match status" value="1"/>
</dbReference>
<keyword evidence="1" id="KW-0808">Transferase</keyword>
<feature type="compositionally biased region" description="Basic and acidic residues" evidence="2">
    <location>
        <begin position="203"/>
        <end position="228"/>
    </location>
</feature>
<feature type="region of interest" description="Disordered" evidence="2">
    <location>
        <begin position="189"/>
        <end position="228"/>
    </location>
</feature>
<protein>
    <recommendedName>
        <fullName evidence="1">Poly [ADP-ribose] polymerase</fullName>
        <shortName evidence="1">PARP</shortName>
        <ecNumber evidence="1">2.4.2.-</ecNumber>
    </recommendedName>
</protein>
<organism evidence="5 6">
    <name type="scientific">Nyssa sinensis</name>
    <dbReference type="NCBI Taxonomy" id="561372"/>
    <lineage>
        <taxon>Eukaryota</taxon>
        <taxon>Viridiplantae</taxon>
        <taxon>Streptophyta</taxon>
        <taxon>Embryophyta</taxon>
        <taxon>Tracheophyta</taxon>
        <taxon>Spermatophyta</taxon>
        <taxon>Magnoliopsida</taxon>
        <taxon>eudicotyledons</taxon>
        <taxon>Gunneridae</taxon>
        <taxon>Pentapetalae</taxon>
        <taxon>asterids</taxon>
        <taxon>Cornales</taxon>
        <taxon>Nyssaceae</taxon>
        <taxon>Nyssa</taxon>
    </lineage>
</organism>
<dbReference type="Pfam" id="PF00644">
    <property type="entry name" value="PARP"/>
    <property type="match status" value="1"/>
</dbReference>
<evidence type="ECO:0000259" key="3">
    <source>
        <dbReference type="PROSITE" id="PS50918"/>
    </source>
</evidence>